<evidence type="ECO:0008006" key="3">
    <source>
        <dbReference type="Google" id="ProtNLM"/>
    </source>
</evidence>
<reference evidence="1 2" key="1">
    <citation type="submission" date="2019-08" db="EMBL/GenBank/DDBJ databases">
        <title>Bradymonadales sp. TMQ2.</title>
        <authorList>
            <person name="Liang Q."/>
        </authorList>
    </citation>
    <scope>NUCLEOTIDE SEQUENCE [LARGE SCALE GENOMIC DNA]</scope>
    <source>
        <strain evidence="1 2">TMQ2</strain>
    </source>
</reference>
<evidence type="ECO:0000313" key="1">
    <source>
        <dbReference type="EMBL" id="TXD32490.1"/>
    </source>
</evidence>
<dbReference type="Proteomes" id="UP000321046">
    <property type="component" value="Unassembled WGS sequence"/>
</dbReference>
<dbReference type="RefSeq" id="WP_146976360.1">
    <property type="nucleotide sequence ID" value="NZ_VOSL01000128.1"/>
</dbReference>
<proteinExistence type="predicted"/>
<dbReference type="AlphaFoldDB" id="A0A5C6WX21"/>
<organism evidence="1 2">
    <name type="scientific">Lujinxingia vulgaris</name>
    <dbReference type="NCBI Taxonomy" id="2600176"/>
    <lineage>
        <taxon>Bacteria</taxon>
        <taxon>Deltaproteobacteria</taxon>
        <taxon>Bradymonadales</taxon>
        <taxon>Lujinxingiaceae</taxon>
        <taxon>Lujinxingia</taxon>
    </lineage>
</organism>
<gene>
    <name evidence="1" type="ORF">FRC96_17505</name>
</gene>
<comment type="caution">
    <text evidence="1">The sequence shown here is derived from an EMBL/GenBank/DDBJ whole genome shotgun (WGS) entry which is preliminary data.</text>
</comment>
<evidence type="ECO:0000313" key="2">
    <source>
        <dbReference type="Proteomes" id="UP000321046"/>
    </source>
</evidence>
<dbReference type="EMBL" id="VOSL01000128">
    <property type="protein sequence ID" value="TXD32490.1"/>
    <property type="molecule type" value="Genomic_DNA"/>
</dbReference>
<name>A0A5C6WX21_9DELT</name>
<protein>
    <recommendedName>
        <fullName evidence="3">Lipoprotein</fullName>
    </recommendedName>
</protein>
<dbReference type="PROSITE" id="PS51257">
    <property type="entry name" value="PROKAR_LIPOPROTEIN"/>
    <property type="match status" value="1"/>
</dbReference>
<accession>A0A5C6WX21</accession>
<dbReference type="OrthoDB" id="5515666at2"/>
<sequence length="171" mass="18155">MKWNLFLSLAMLTVTLGAGCGESEEHDHDEHDEMSAEGEACTHAQDSPTTVVAGSGIAGLDADVSQSHTLYEVTLNETEAGSGDYSGYLSFEAPEHADYLIFTSTQAELSVLDSADVALETTVSGVDGCVELAQAHRVALDAERYVIEIGPVSTSTLSLIIESEAHDHDHD</sequence>